<dbReference type="GO" id="GO:0008168">
    <property type="term" value="F:methyltransferase activity"/>
    <property type="evidence" value="ECO:0007669"/>
    <property type="project" value="UniProtKB-KW"/>
</dbReference>
<evidence type="ECO:0000313" key="4">
    <source>
        <dbReference type="Proteomes" id="UP001303473"/>
    </source>
</evidence>
<dbReference type="Gene3D" id="3.40.50.150">
    <property type="entry name" value="Vaccinia Virus protein VP39"/>
    <property type="match status" value="1"/>
</dbReference>
<dbReference type="AlphaFoldDB" id="A0AAN6N540"/>
<dbReference type="InterPro" id="IPR029063">
    <property type="entry name" value="SAM-dependent_MTases_sf"/>
</dbReference>
<evidence type="ECO:0000256" key="1">
    <source>
        <dbReference type="ARBA" id="ARBA00038158"/>
    </source>
</evidence>
<accession>A0AAN6N540</accession>
<protein>
    <submittedName>
        <fullName evidence="3">S-adenosyl-L-methionine-dependent methyltransferase</fullName>
    </submittedName>
</protein>
<feature type="region of interest" description="Disordered" evidence="2">
    <location>
        <begin position="1"/>
        <end position="24"/>
    </location>
</feature>
<evidence type="ECO:0000256" key="2">
    <source>
        <dbReference type="SAM" id="MobiDB-lite"/>
    </source>
</evidence>
<dbReference type="SUPFAM" id="SSF53335">
    <property type="entry name" value="S-adenosyl-L-methionine-dependent methyltransferases"/>
    <property type="match status" value="1"/>
</dbReference>
<proteinExistence type="inferred from homology"/>
<dbReference type="Proteomes" id="UP001303473">
    <property type="component" value="Unassembled WGS sequence"/>
</dbReference>
<reference evidence="4" key="1">
    <citation type="journal article" date="2023" name="Mol. Phylogenet. Evol.">
        <title>Genome-scale phylogeny and comparative genomics of the fungal order Sordariales.</title>
        <authorList>
            <person name="Hensen N."/>
            <person name="Bonometti L."/>
            <person name="Westerberg I."/>
            <person name="Brannstrom I.O."/>
            <person name="Guillou S."/>
            <person name="Cros-Aarteil S."/>
            <person name="Calhoun S."/>
            <person name="Haridas S."/>
            <person name="Kuo A."/>
            <person name="Mondo S."/>
            <person name="Pangilinan J."/>
            <person name="Riley R."/>
            <person name="LaButti K."/>
            <person name="Andreopoulos B."/>
            <person name="Lipzen A."/>
            <person name="Chen C."/>
            <person name="Yan M."/>
            <person name="Daum C."/>
            <person name="Ng V."/>
            <person name="Clum A."/>
            <person name="Steindorff A."/>
            <person name="Ohm R.A."/>
            <person name="Martin F."/>
            <person name="Silar P."/>
            <person name="Natvig D.O."/>
            <person name="Lalanne C."/>
            <person name="Gautier V."/>
            <person name="Ament-Velasquez S.L."/>
            <person name="Kruys A."/>
            <person name="Hutchinson M.I."/>
            <person name="Powell A.J."/>
            <person name="Barry K."/>
            <person name="Miller A.N."/>
            <person name="Grigoriev I.V."/>
            <person name="Debuchy R."/>
            <person name="Gladieux P."/>
            <person name="Hiltunen Thoren M."/>
            <person name="Johannesson H."/>
        </authorList>
    </citation>
    <scope>NUCLEOTIDE SEQUENCE [LARGE SCALE GENOMIC DNA]</scope>
    <source>
        <strain evidence="4">CBS 340.73</strain>
    </source>
</reference>
<dbReference type="PANTHER" id="PTHR43591:SF10">
    <property type="entry name" value="ABC TRANSMEMBRANE TYPE-1 DOMAIN-CONTAINING PROTEIN-RELATED"/>
    <property type="match status" value="1"/>
</dbReference>
<sequence length="332" mass="37710">MCTEDPARAAPIEAAAPEDIEHDEFDPQEVDDVSLGASTSVTSSILQHSYENGRRYHSYKNARYPIPNDDIEQNREDMKHALMMELTDGKLFYAPLGDNPQKIIDLGTGTGIWAVEVADRYPSAEVLGIDFSPIQPLWVPPNLKFIVDNVEEEWLNGTDFDLVHLRQMMPILNDAEKMLRQSYENIRPGGWIEIQELGGIPLCDDDTMPPNYGMLKFTDLCTEAMAKFGANFRIGNELEEPLRKAGFTNITCKQLKVPVGPWAKDKRLRLIGLYFKTILESLLGAMGAKPFLALGMNQVEIEVFLASVRKDLNDTKYHTYFHYLFWYAQKPE</sequence>
<dbReference type="EMBL" id="MU853812">
    <property type="protein sequence ID" value="KAK3939352.1"/>
    <property type="molecule type" value="Genomic_DNA"/>
</dbReference>
<dbReference type="PANTHER" id="PTHR43591">
    <property type="entry name" value="METHYLTRANSFERASE"/>
    <property type="match status" value="1"/>
</dbReference>
<organism evidence="3 4">
    <name type="scientific">Diplogelasinospora grovesii</name>
    <dbReference type="NCBI Taxonomy" id="303347"/>
    <lineage>
        <taxon>Eukaryota</taxon>
        <taxon>Fungi</taxon>
        <taxon>Dikarya</taxon>
        <taxon>Ascomycota</taxon>
        <taxon>Pezizomycotina</taxon>
        <taxon>Sordariomycetes</taxon>
        <taxon>Sordariomycetidae</taxon>
        <taxon>Sordariales</taxon>
        <taxon>Diplogelasinosporaceae</taxon>
        <taxon>Diplogelasinospora</taxon>
    </lineage>
</organism>
<dbReference type="GO" id="GO:0032259">
    <property type="term" value="P:methylation"/>
    <property type="evidence" value="ECO:0007669"/>
    <property type="project" value="UniProtKB-KW"/>
</dbReference>
<keyword evidence="3" id="KW-0489">Methyltransferase</keyword>
<keyword evidence="4" id="KW-1185">Reference proteome</keyword>
<evidence type="ECO:0000313" key="3">
    <source>
        <dbReference type="EMBL" id="KAK3939352.1"/>
    </source>
</evidence>
<comment type="caution">
    <text evidence="3">The sequence shown here is derived from an EMBL/GenBank/DDBJ whole genome shotgun (WGS) entry which is preliminary data.</text>
</comment>
<name>A0AAN6N540_9PEZI</name>
<dbReference type="Pfam" id="PF13489">
    <property type="entry name" value="Methyltransf_23"/>
    <property type="match status" value="1"/>
</dbReference>
<dbReference type="CDD" id="cd02440">
    <property type="entry name" value="AdoMet_MTases"/>
    <property type="match status" value="1"/>
</dbReference>
<gene>
    <name evidence="3" type="ORF">QBC46DRAFT_388027</name>
</gene>
<keyword evidence="3" id="KW-0808">Transferase</keyword>
<comment type="similarity">
    <text evidence="1">Belongs to the methyltransferase superfamily. LaeA methyltransferase family.</text>
</comment>